<evidence type="ECO:0000259" key="9">
    <source>
        <dbReference type="Pfam" id="PF00535"/>
    </source>
</evidence>
<gene>
    <name evidence="10" type="ORF">L0665_01650</name>
</gene>
<feature type="domain" description="Glycosyltransferase 2-like" evidence="9">
    <location>
        <begin position="7"/>
        <end position="167"/>
    </location>
</feature>
<keyword evidence="11" id="KW-1185">Reference proteome</keyword>
<dbReference type="InterPro" id="IPR050256">
    <property type="entry name" value="Glycosyltransferase_2"/>
</dbReference>
<evidence type="ECO:0000313" key="11">
    <source>
        <dbReference type="Proteomes" id="UP001143747"/>
    </source>
</evidence>
<dbReference type="Proteomes" id="UP001143747">
    <property type="component" value="Unassembled WGS sequence"/>
</dbReference>
<evidence type="ECO:0000256" key="2">
    <source>
        <dbReference type="ARBA" id="ARBA00022676"/>
    </source>
</evidence>
<dbReference type="GO" id="GO:0099621">
    <property type="term" value="F:undecaprenyl-phosphate 4-deoxy-4-formamido-L-arabinose transferase activity"/>
    <property type="evidence" value="ECO:0007669"/>
    <property type="project" value="TreeGrafter"/>
</dbReference>
<reference evidence="10" key="1">
    <citation type="submission" date="2022-01" db="EMBL/GenBank/DDBJ databases">
        <title>Draft genome of Methanogenium marinum DSM 15558.</title>
        <authorList>
            <person name="Chen S.-C."/>
            <person name="You Y.-T."/>
        </authorList>
    </citation>
    <scope>NUCLEOTIDE SEQUENCE</scope>
    <source>
        <strain evidence="10">DSM 15558</strain>
    </source>
</reference>
<dbReference type="SUPFAM" id="SSF53448">
    <property type="entry name" value="Nucleotide-diphospho-sugar transferases"/>
    <property type="match status" value="1"/>
</dbReference>
<dbReference type="EMBL" id="JAKELO010000002">
    <property type="protein sequence ID" value="MDE4907325.1"/>
    <property type="molecule type" value="Genomic_DNA"/>
</dbReference>
<dbReference type="CDD" id="cd04187">
    <property type="entry name" value="DPM1_like_bac"/>
    <property type="match status" value="1"/>
</dbReference>
<comment type="caution">
    <text evidence="10">The sequence shown here is derived from an EMBL/GenBank/DDBJ whole genome shotgun (WGS) entry which is preliminary data.</text>
</comment>
<feature type="transmembrane region" description="Helical" evidence="8">
    <location>
        <begin position="227"/>
        <end position="253"/>
    </location>
</feature>
<keyword evidence="1" id="KW-1003">Cell membrane</keyword>
<keyword evidence="7 8" id="KW-0472">Membrane</keyword>
<dbReference type="Gene3D" id="3.90.550.10">
    <property type="entry name" value="Spore Coat Polysaccharide Biosynthesis Protein SpsA, Chain A"/>
    <property type="match status" value="1"/>
</dbReference>
<evidence type="ECO:0000256" key="3">
    <source>
        <dbReference type="ARBA" id="ARBA00022679"/>
    </source>
</evidence>
<evidence type="ECO:0000256" key="8">
    <source>
        <dbReference type="SAM" id="Phobius"/>
    </source>
</evidence>
<keyword evidence="2" id="KW-0328">Glycosyltransferase</keyword>
<keyword evidence="6 8" id="KW-1133">Transmembrane helix</keyword>
<evidence type="ECO:0000256" key="1">
    <source>
        <dbReference type="ARBA" id="ARBA00022475"/>
    </source>
</evidence>
<dbReference type="PANTHER" id="PTHR48090">
    <property type="entry name" value="UNDECAPRENYL-PHOSPHATE 4-DEOXY-4-FORMAMIDO-L-ARABINOSE TRANSFERASE-RELATED"/>
    <property type="match status" value="1"/>
</dbReference>
<keyword evidence="5" id="KW-0448">Lipopolysaccharide biosynthesis</keyword>
<name>A0A9Q4KNK7_9EURY</name>
<evidence type="ECO:0000256" key="6">
    <source>
        <dbReference type="ARBA" id="ARBA00022989"/>
    </source>
</evidence>
<dbReference type="InterPro" id="IPR001173">
    <property type="entry name" value="Glyco_trans_2-like"/>
</dbReference>
<organism evidence="10 11">
    <name type="scientific">Methanogenium marinum</name>
    <dbReference type="NCBI Taxonomy" id="348610"/>
    <lineage>
        <taxon>Archaea</taxon>
        <taxon>Methanobacteriati</taxon>
        <taxon>Methanobacteriota</taxon>
        <taxon>Stenosarchaea group</taxon>
        <taxon>Methanomicrobia</taxon>
        <taxon>Methanomicrobiales</taxon>
        <taxon>Methanomicrobiaceae</taxon>
        <taxon>Methanogenium</taxon>
    </lineage>
</organism>
<keyword evidence="3" id="KW-0808">Transferase</keyword>
<keyword evidence="4 8" id="KW-0812">Transmembrane</keyword>
<feature type="transmembrane region" description="Helical" evidence="8">
    <location>
        <begin position="265"/>
        <end position="287"/>
    </location>
</feature>
<sequence length="311" mass="35474">MENQKISVVIPVYNSENTLTELTDRLSAVFSKITIDYEIILVDDCSSDNSWQMLQKIHQGNKNTRIIHLLRNFGQHNATLCGFHYATGDYVVIMDDDLQHPPEEIPVLINKIKEGYDVVYGKYILKQHSRVENFFSSLFEKLMHTFLDIPDSVYLSSFAIFSKDVIKNACYFKGSFIFLPAVIRESTSMKNAADVYVQHNPRKNGQSNYSFIRYLKLSLNLIINHSVLPLTLISALGFCTSMLSIFYGIYVFIRSIIDPSFGLMGWSSLMVALAFLSGMILLSLGIIGEYLRRVLVEVTYGQQYVIGEKYC</sequence>
<dbReference type="RefSeq" id="WP_274923983.1">
    <property type="nucleotide sequence ID" value="NZ_JAKELO010000002.1"/>
</dbReference>
<dbReference type="InterPro" id="IPR029044">
    <property type="entry name" value="Nucleotide-diphossugar_trans"/>
</dbReference>
<evidence type="ECO:0000313" key="10">
    <source>
        <dbReference type="EMBL" id="MDE4907325.1"/>
    </source>
</evidence>
<proteinExistence type="predicted"/>
<dbReference type="Pfam" id="PF00535">
    <property type="entry name" value="Glycos_transf_2"/>
    <property type="match status" value="1"/>
</dbReference>
<protein>
    <submittedName>
        <fullName evidence="10">Glycosyltransferase family 2 protein</fullName>
    </submittedName>
</protein>
<evidence type="ECO:0000256" key="4">
    <source>
        <dbReference type="ARBA" id="ARBA00022692"/>
    </source>
</evidence>
<dbReference type="AlphaFoldDB" id="A0A9Q4KNK7"/>
<evidence type="ECO:0000256" key="7">
    <source>
        <dbReference type="ARBA" id="ARBA00023136"/>
    </source>
</evidence>
<dbReference type="PANTHER" id="PTHR48090:SF3">
    <property type="entry name" value="UNDECAPRENYL-PHOSPHATE 4-DEOXY-4-FORMAMIDO-L-ARABINOSE TRANSFERASE"/>
    <property type="match status" value="1"/>
</dbReference>
<evidence type="ECO:0000256" key="5">
    <source>
        <dbReference type="ARBA" id="ARBA00022985"/>
    </source>
</evidence>
<accession>A0A9Q4KNK7</accession>
<dbReference type="GO" id="GO:0005886">
    <property type="term" value="C:plasma membrane"/>
    <property type="evidence" value="ECO:0007669"/>
    <property type="project" value="TreeGrafter"/>
</dbReference>